<feature type="region of interest" description="Disordered" evidence="1">
    <location>
        <begin position="109"/>
        <end position="173"/>
    </location>
</feature>
<dbReference type="Proteomes" id="UP000624404">
    <property type="component" value="Unassembled WGS sequence"/>
</dbReference>
<gene>
    <name evidence="2" type="ORF">SCLTRI_LOCUS10566</name>
</gene>
<dbReference type="AlphaFoldDB" id="A0A8H2W628"/>
<name>A0A8H2W628_9HELO</name>
<accession>A0A8H2W628</accession>
<evidence type="ECO:0000313" key="3">
    <source>
        <dbReference type="Proteomes" id="UP000624404"/>
    </source>
</evidence>
<organism evidence="2 3">
    <name type="scientific">Sclerotinia trifoliorum</name>
    <dbReference type="NCBI Taxonomy" id="28548"/>
    <lineage>
        <taxon>Eukaryota</taxon>
        <taxon>Fungi</taxon>
        <taxon>Dikarya</taxon>
        <taxon>Ascomycota</taxon>
        <taxon>Pezizomycotina</taxon>
        <taxon>Leotiomycetes</taxon>
        <taxon>Helotiales</taxon>
        <taxon>Sclerotiniaceae</taxon>
        <taxon>Sclerotinia</taxon>
    </lineage>
</organism>
<evidence type="ECO:0000256" key="1">
    <source>
        <dbReference type="SAM" id="MobiDB-lite"/>
    </source>
</evidence>
<reference evidence="2" key="1">
    <citation type="submission" date="2020-10" db="EMBL/GenBank/DDBJ databases">
        <authorList>
            <person name="Kusch S."/>
        </authorList>
    </citation>
    <scope>NUCLEOTIDE SEQUENCE</scope>
    <source>
        <strain evidence="2">SwB9</strain>
    </source>
</reference>
<keyword evidence="3" id="KW-1185">Reference proteome</keyword>
<dbReference type="EMBL" id="CAJHIA010000037">
    <property type="protein sequence ID" value="CAD6457002.1"/>
    <property type="molecule type" value="Genomic_DNA"/>
</dbReference>
<comment type="caution">
    <text evidence="2">The sequence shown here is derived from an EMBL/GenBank/DDBJ whole genome shotgun (WGS) entry which is preliminary data.</text>
</comment>
<proteinExistence type="predicted"/>
<sequence length="173" mass="20470">MDSDNQWSWHSQHTHPQSVQLYIPVRWVQPYTSVQPYHSQSQMLPAYFNQFSFHQHSQKTPFSQPHHQQNYSNQTLQCPPTLQFPLYVPQYIQQPRAVTPSRRLNRSVEARARRGEKLRIRKEEHSRQFRERQERRMRNRTEDLTDAAGKSIGKSPSAQQPLPPKIPSISGIF</sequence>
<evidence type="ECO:0000313" key="2">
    <source>
        <dbReference type="EMBL" id="CAD6457002.1"/>
    </source>
</evidence>
<protein>
    <submittedName>
        <fullName evidence="2">Fea7574e-93ef-4f2b-a923-9792b5067954</fullName>
    </submittedName>
</protein>
<feature type="compositionally biased region" description="Basic and acidic residues" evidence="1">
    <location>
        <begin position="109"/>
        <end position="143"/>
    </location>
</feature>